<evidence type="ECO:0000256" key="4">
    <source>
        <dbReference type="HAMAP-Rule" id="MF_00724"/>
    </source>
</evidence>
<evidence type="ECO:0000256" key="3">
    <source>
        <dbReference type="ARBA" id="ARBA00023143"/>
    </source>
</evidence>
<keyword evidence="6" id="KW-1185">Reference proteome</keyword>
<keyword evidence="5" id="KW-0966">Cell projection</keyword>
<dbReference type="HAMAP" id="MF_00724">
    <property type="entry name" value="FliE"/>
    <property type="match status" value="1"/>
</dbReference>
<dbReference type="InParanoid" id="A0A1Y5TZL1"/>
<comment type="subcellular location">
    <subcellularLocation>
        <location evidence="1 4">Bacterial flagellum basal body</location>
    </subcellularLocation>
</comment>
<evidence type="ECO:0000256" key="2">
    <source>
        <dbReference type="ARBA" id="ARBA00009272"/>
    </source>
</evidence>
<evidence type="ECO:0000313" key="6">
    <source>
        <dbReference type="Proteomes" id="UP000193200"/>
    </source>
</evidence>
<dbReference type="RefSeq" id="WP_085885539.1">
    <property type="nucleotide sequence ID" value="NZ_FWFR01000005.1"/>
</dbReference>
<protein>
    <recommendedName>
        <fullName evidence="4">Flagellar hook-basal body complex protein FliE</fullName>
    </recommendedName>
</protein>
<evidence type="ECO:0000313" key="5">
    <source>
        <dbReference type="EMBL" id="SLN76823.1"/>
    </source>
</evidence>
<gene>
    <name evidence="4" type="primary">fliE</name>
    <name evidence="5" type="ORF">OCH7691_04200</name>
</gene>
<dbReference type="EMBL" id="FWFR01000005">
    <property type="protein sequence ID" value="SLN76823.1"/>
    <property type="molecule type" value="Genomic_DNA"/>
</dbReference>
<name>A0A1Y5TZL1_9PROT</name>
<dbReference type="InterPro" id="IPR001624">
    <property type="entry name" value="FliE"/>
</dbReference>
<accession>A0A1Y5TZL1</accession>
<evidence type="ECO:0000256" key="1">
    <source>
        <dbReference type="ARBA" id="ARBA00004117"/>
    </source>
</evidence>
<reference evidence="5 6" key="1">
    <citation type="submission" date="2017-03" db="EMBL/GenBank/DDBJ databases">
        <authorList>
            <person name="Afonso C.L."/>
            <person name="Miller P.J."/>
            <person name="Scott M.A."/>
            <person name="Spackman E."/>
            <person name="Goraichik I."/>
            <person name="Dimitrov K.M."/>
            <person name="Suarez D.L."/>
            <person name="Swayne D.E."/>
        </authorList>
    </citation>
    <scope>NUCLEOTIDE SEQUENCE [LARGE SCALE GENOMIC DNA]</scope>
    <source>
        <strain evidence="5 6">CECT 7691</strain>
    </source>
</reference>
<dbReference type="PANTHER" id="PTHR34653:SF1">
    <property type="entry name" value="FLAGELLAR HOOK-BASAL BODY COMPLEX PROTEIN FLIE"/>
    <property type="match status" value="1"/>
</dbReference>
<dbReference type="AlphaFoldDB" id="A0A1Y5TZL1"/>
<dbReference type="Pfam" id="PF02049">
    <property type="entry name" value="FliE"/>
    <property type="match status" value="1"/>
</dbReference>
<keyword evidence="3 4" id="KW-0975">Bacterial flagellum</keyword>
<dbReference type="GO" id="GO:0003774">
    <property type="term" value="F:cytoskeletal motor activity"/>
    <property type="evidence" value="ECO:0007669"/>
    <property type="project" value="InterPro"/>
</dbReference>
<dbReference type="GO" id="GO:0071973">
    <property type="term" value="P:bacterial-type flagellum-dependent cell motility"/>
    <property type="evidence" value="ECO:0007669"/>
    <property type="project" value="InterPro"/>
</dbReference>
<proteinExistence type="inferred from homology"/>
<dbReference type="GO" id="GO:0009425">
    <property type="term" value="C:bacterial-type flagellum basal body"/>
    <property type="evidence" value="ECO:0007669"/>
    <property type="project" value="UniProtKB-SubCell"/>
</dbReference>
<dbReference type="Proteomes" id="UP000193200">
    <property type="component" value="Unassembled WGS sequence"/>
</dbReference>
<keyword evidence="5" id="KW-0969">Cilium</keyword>
<sequence>MESSAVNAALAYARAISNAENAGNIPGDDLATDAAGAGGSFASLLQDAGKDMVAGGQTSEELSLRAVARDANVADVVAAVSNAEVTLETVVTVRDRIIQAYQDIIKMPI</sequence>
<keyword evidence="5" id="KW-0282">Flagellum</keyword>
<dbReference type="GO" id="GO:0005198">
    <property type="term" value="F:structural molecule activity"/>
    <property type="evidence" value="ECO:0007669"/>
    <property type="project" value="InterPro"/>
</dbReference>
<dbReference type="PANTHER" id="PTHR34653">
    <property type="match status" value="1"/>
</dbReference>
<organism evidence="5 6">
    <name type="scientific">Oceanibacterium hippocampi</name>
    <dbReference type="NCBI Taxonomy" id="745714"/>
    <lineage>
        <taxon>Bacteria</taxon>
        <taxon>Pseudomonadati</taxon>
        <taxon>Pseudomonadota</taxon>
        <taxon>Alphaproteobacteria</taxon>
        <taxon>Sneathiellales</taxon>
        <taxon>Sneathiellaceae</taxon>
        <taxon>Oceanibacterium</taxon>
    </lineage>
</organism>
<comment type="similarity">
    <text evidence="2 4">Belongs to the FliE family.</text>
</comment>